<sequence length="404" mass="45578">MGEKLNFHAGKTISGAMPSARVGVGGTDLGFLFEGGKQFAPQGRSSLWVGGVFGDTFRDFPGSDHWRAPVMMRSSNTDFGINGIKWDNAARGGNRLIEYPNGIKNGDPRRTDKGCFSLIPNDAIQLPDGHYMMSAFRVKNWDNDVNQGMAHTHSNIWLHSTEPHAEKWEWAADIELGNTTERGQGYQWWNSGRDQYFQNATFLQIPGDDYVYVFGTPEGRHRLTSKAGIYLRRCHWKHLWERSKWEFWGWTGSRWEWGTKVWPTPILTPLPGNSIGEINAQYLGGKVRLTYCDGPLGAVCRTADAPDAPWSLPRRITTNLADPPAMYAPSLHPWNTNMEHAAFTISSWHKVDGKNITYGCYTYRANIEPPNLPASVENMVREVYKMSPEVVNNEIVKNVIRALS</sequence>
<name>A0A8S5V350_9CAUD</name>
<protein>
    <recommendedName>
        <fullName evidence="1">DUF4185 domain-containing protein</fullName>
    </recommendedName>
</protein>
<dbReference type="EMBL" id="BK016186">
    <property type="protein sequence ID" value="DAG01116.1"/>
    <property type="molecule type" value="Genomic_DNA"/>
</dbReference>
<dbReference type="Pfam" id="PF13810">
    <property type="entry name" value="DUF4185"/>
    <property type="match status" value="1"/>
</dbReference>
<dbReference type="InterPro" id="IPR025442">
    <property type="entry name" value="DUF4185"/>
</dbReference>
<feature type="domain" description="DUF4185" evidence="1">
    <location>
        <begin position="20"/>
        <end position="358"/>
    </location>
</feature>
<organism evidence="2">
    <name type="scientific">Siphoviridae sp. ct6YY1</name>
    <dbReference type="NCBI Taxonomy" id="2825343"/>
    <lineage>
        <taxon>Viruses</taxon>
        <taxon>Duplodnaviria</taxon>
        <taxon>Heunggongvirae</taxon>
        <taxon>Uroviricota</taxon>
        <taxon>Caudoviricetes</taxon>
    </lineage>
</organism>
<evidence type="ECO:0000259" key="1">
    <source>
        <dbReference type="Pfam" id="PF13810"/>
    </source>
</evidence>
<proteinExistence type="predicted"/>
<evidence type="ECO:0000313" key="2">
    <source>
        <dbReference type="EMBL" id="DAG01116.1"/>
    </source>
</evidence>
<accession>A0A8S5V350</accession>
<reference evidence="2" key="1">
    <citation type="journal article" date="2021" name="Proc. Natl. Acad. Sci. U.S.A.">
        <title>A Catalog of Tens of Thousands of Viruses from Human Metagenomes Reveals Hidden Associations with Chronic Diseases.</title>
        <authorList>
            <person name="Tisza M.J."/>
            <person name="Buck C.B."/>
        </authorList>
    </citation>
    <scope>NUCLEOTIDE SEQUENCE</scope>
    <source>
        <strain evidence="2">Ct6YY1</strain>
    </source>
</reference>